<accession>A0A7T4JVL1</accession>
<dbReference type="PANTHER" id="PTHR10953">
    <property type="entry name" value="UBIQUITIN-ACTIVATING ENZYME E1"/>
    <property type="match status" value="1"/>
</dbReference>
<keyword evidence="2" id="KW-0548">Nucleotidyltransferase</keyword>
<protein>
    <submittedName>
        <fullName evidence="2">ThiF family adenylyltransferase</fullName>
    </submittedName>
</protein>
<keyword evidence="2" id="KW-0808">Transferase</keyword>
<evidence type="ECO:0000313" key="3">
    <source>
        <dbReference type="Proteomes" id="UP000596145"/>
    </source>
</evidence>
<name>A0A7T4JVL1_9CORY</name>
<gene>
    <name evidence="2" type="ORF">I6I10_03780</name>
</gene>
<dbReference type="OrthoDB" id="9804286at2"/>
<dbReference type="GO" id="GO:0005737">
    <property type="term" value="C:cytoplasm"/>
    <property type="evidence" value="ECO:0007669"/>
    <property type="project" value="TreeGrafter"/>
</dbReference>
<dbReference type="Pfam" id="PF00899">
    <property type="entry name" value="ThiF"/>
    <property type="match status" value="1"/>
</dbReference>
<proteinExistence type="predicted"/>
<dbReference type="EMBL" id="CP066007">
    <property type="protein sequence ID" value="QQB47039.1"/>
    <property type="molecule type" value="Genomic_DNA"/>
</dbReference>
<dbReference type="GO" id="GO:0008641">
    <property type="term" value="F:ubiquitin-like modifier activating enzyme activity"/>
    <property type="evidence" value="ECO:0007669"/>
    <property type="project" value="InterPro"/>
</dbReference>
<sequence>MCSISATGKILEASDKIFLGIGSRQVIVPNDRKDLYLAILKEMAERRGVRVPEHSFSEIPELKGAYEDLLQSGVISDVDTTNFNSQDVTYKTKLYIESLPLDSKKVEEAAQSTTVLILGCGGIGNQVAYSLASSPVSNIVLVDGDIVEESNLNRQFLFSRKDLGFSKASVLKERLNELRPELNITCISEYVSRESIEQILEQIGGSAVAIISADSRGILKSICPSLMKAGVPFLNVGYLNDISIIGPFWTSKNDACPFCGNRLGIEAGTAHDSLSAFFDAYEAPSCMVNNSFAGAMAVSDLFNFWSGDLNRVVSLNKRIGLVNPTFNRVEISLNRDPMCAVCGFLER</sequence>
<dbReference type="GeneID" id="92761158"/>
<feature type="domain" description="THIF-type NAD/FAD binding fold" evidence="1">
    <location>
        <begin position="107"/>
        <end position="265"/>
    </location>
</feature>
<dbReference type="Gene3D" id="3.40.50.720">
    <property type="entry name" value="NAD(P)-binding Rossmann-like Domain"/>
    <property type="match status" value="1"/>
</dbReference>
<dbReference type="Proteomes" id="UP000596145">
    <property type="component" value="Chromosome"/>
</dbReference>
<dbReference type="CDD" id="cd01483">
    <property type="entry name" value="E1_enzyme_family"/>
    <property type="match status" value="1"/>
</dbReference>
<reference evidence="2 3" key="1">
    <citation type="submission" date="2020-12" db="EMBL/GenBank/DDBJ databases">
        <title>FDA dAtabase for Regulatory Grade micrObial Sequences (FDA-ARGOS): Supporting development and validation of Infectious Disease Dx tests.</title>
        <authorList>
            <person name="Sproer C."/>
            <person name="Gronow S."/>
            <person name="Severitt S."/>
            <person name="Schroder I."/>
            <person name="Tallon L."/>
            <person name="Sadzewicz L."/>
            <person name="Zhao X."/>
            <person name="Boylan J."/>
            <person name="Ott S."/>
            <person name="Bowen H."/>
            <person name="Vavikolanu K."/>
            <person name="Mehta A."/>
            <person name="Aluvathingal J."/>
            <person name="Nadendla S."/>
            <person name="Lowell S."/>
            <person name="Myers T."/>
            <person name="Yan Y."/>
            <person name="Sichtig H."/>
        </authorList>
    </citation>
    <scope>NUCLEOTIDE SEQUENCE [LARGE SCALE GENOMIC DNA]</scope>
    <source>
        <strain evidence="2 3">FDAARGOS_1053</strain>
    </source>
</reference>
<dbReference type="GO" id="GO:0016779">
    <property type="term" value="F:nucleotidyltransferase activity"/>
    <property type="evidence" value="ECO:0007669"/>
    <property type="project" value="UniProtKB-KW"/>
</dbReference>
<dbReference type="AlphaFoldDB" id="A0A7T4JVL1"/>
<dbReference type="SUPFAM" id="SSF69572">
    <property type="entry name" value="Activating enzymes of the ubiquitin-like proteins"/>
    <property type="match status" value="1"/>
</dbReference>
<organism evidence="2 3">
    <name type="scientific">Corynebacterium glucuronolyticum</name>
    <dbReference type="NCBI Taxonomy" id="39791"/>
    <lineage>
        <taxon>Bacteria</taxon>
        <taxon>Bacillati</taxon>
        <taxon>Actinomycetota</taxon>
        <taxon>Actinomycetes</taxon>
        <taxon>Mycobacteriales</taxon>
        <taxon>Corynebacteriaceae</taxon>
        <taxon>Corynebacterium</taxon>
    </lineage>
</organism>
<dbReference type="InterPro" id="IPR035985">
    <property type="entry name" value="Ubiquitin-activating_enz"/>
</dbReference>
<dbReference type="GO" id="GO:0004792">
    <property type="term" value="F:thiosulfate-cyanide sulfurtransferase activity"/>
    <property type="evidence" value="ECO:0007669"/>
    <property type="project" value="TreeGrafter"/>
</dbReference>
<dbReference type="InterPro" id="IPR000594">
    <property type="entry name" value="ThiF_NAD_FAD-bd"/>
</dbReference>
<evidence type="ECO:0000313" key="2">
    <source>
        <dbReference type="EMBL" id="QQB47039.1"/>
    </source>
</evidence>
<dbReference type="PANTHER" id="PTHR10953:SF102">
    <property type="entry name" value="ADENYLYLTRANSFERASE AND SULFURTRANSFERASE MOCS3"/>
    <property type="match status" value="1"/>
</dbReference>
<dbReference type="RefSeq" id="WP_084037154.1">
    <property type="nucleotide sequence ID" value="NZ_CP066007.1"/>
</dbReference>
<evidence type="ECO:0000259" key="1">
    <source>
        <dbReference type="Pfam" id="PF00899"/>
    </source>
</evidence>
<dbReference type="InterPro" id="IPR045886">
    <property type="entry name" value="ThiF/MoeB/HesA"/>
</dbReference>